<evidence type="ECO:0000313" key="4">
    <source>
        <dbReference type="Proteomes" id="UP000252733"/>
    </source>
</evidence>
<dbReference type="Pfam" id="PF09640">
    <property type="entry name" value="DUF2027"/>
    <property type="match status" value="1"/>
</dbReference>
<sequence length="353" mass="40561">MKNTDIRPGDKVRFLNDVGGGLVTRVEEKIVYVEDEIGFEVPMPANEIVVIERGEAAPQTSSSSKGGQPLEQLSAPQEEPEMEEDDVAETDERHDDSNPRFYMAFLDGGHKGDKQMVDFHLVNDSNFYCLFLIVEMGEDGLARELYNGRIQPNTKESLDQLDASKLDVSWHVQVVLYRKDKPFALFDPVNEVMKIKAHKFFKDHAFKNNDFFYDRAVLLPVIKNELERQMENLTKQETRKILREKGELKSSTPKTAKKSNPDIIEVDLHIHELLDDTRGLSNADMLKLQTDRFKEVMEENQKKKGQKIVFIHGLGNGTLKHEVRRLLNTRYKAHNFQDASFREYGYGATMVII</sequence>
<name>A0A368UPZ0_9BACT</name>
<accession>A0A368UPZ0</accession>
<dbReference type="EMBL" id="QPIZ01000023">
    <property type="protein sequence ID" value="RCW30225.1"/>
    <property type="molecule type" value="Genomic_DNA"/>
</dbReference>
<dbReference type="InterPro" id="IPR018598">
    <property type="entry name" value="DUF2027"/>
</dbReference>
<evidence type="ECO:0000259" key="2">
    <source>
        <dbReference type="PROSITE" id="PS50828"/>
    </source>
</evidence>
<dbReference type="RefSeq" id="WP_114437687.1">
    <property type="nucleotide sequence ID" value="NZ_QPIZ01000023.1"/>
</dbReference>
<organism evidence="3 4">
    <name type="scientific">Marinilabilia salmonicolor</name>
    <dbReference type="NCBI Taxonomy" id="989"/>
    <lineage>
        <taxon>Bacteria</taxon>
        <taxon>Pseudomonadati</taxon>
        <taxon>Bacteroidota</taxon>
        <taxon>Bacteroidia</taxon>
        <taxon>Marinilabiliales</taxon>
        <taxon>Marinilabiliaceae</taxon>
        <taxon>Marinilabilia</taxon>
    </lineage>
</organism>
<dbReference type="PROSITE" id="PS50828">
    <property type="entry name" value="SMR"/>
    <property type="match status" value="1"/>
</dbReference>
<feature type="compositionally biased region" description="Acidic residues" evidence="1">
    <location>
        <begin position="78"/>
        <end position="89"/>
    </location>
</feature>
<evidence type="ECO:0000313" key="3">
    <source>
        <dbReference type="EMBL" id="RCW30225.1"/>
    </source>
</evidence>
<feature type="domain" description="Smr" evidence="2">
    <location>
        <begin position="294"/>
        <end position="353"/>
    </location>
</feature>
<dbReference type="InterPro" id="IPR002625">
    <property type="entry name" value="Smr_dom"/>
</dbReference>
<dbReference type="SUPFAM" id="SSF158949">
    <property type="entry name" value="Smr-associated domain-like"/>
    <property type="match status" value="1"/>
</dbReference>
<dbReference type="Gene3D" id="2.60.40.1600">
    <property type="entry name" value="Smr-associated-like"/>
    <property type="match status" value="1"/>
</dbReference>
<dbReference type="Proteomes" id="UP000252733">
    <property type="component" value="Unassembled WGS sequence"/>
</dbReference>
<keyword evidence="4" id="KW-1185">Reference proteome</keyword>
<gene>
    <name evidence="3" type="ORF">DFO77_12351</name>
</gene>
<dbReference type="Pfam" id="PF01713">
    <property type="entry name" value="Smr"/>
    <property type="match status" value="1"/>
</dbReference>
<dbReference type="InterPro" id="IPR036781">
    <property type="entry name" value="Smr_assoc-like_sf"/>
</dbReference>
<feature type="region of interest" description="Disordered" evidence="1">
    <location>
        <begin position="55"/>
        <end position="99"/>
    </location>
</feature>
<comment type="caution">
    <text evidence="3">The sequence shown here is derived from an EMBL/GenBank/DDBJ whole genome shotgun (WGS) entry which is preliminary data.</text>
</comment>
<protein>
    <submittedName>
        <fullName evidence="3">Smr domain-containing protein</fullName>
    </submittedName>
</protein>
<dbReference type="AlphaFoldDB" id="A0A368UPZ0"/>
<evidence type="ECO:0000256" key="1">
    <source>
        <dbReference type="SAM" id="MobiDB-lite"/>
    </source>
</evidence>
<dbReference type="InterPro" id="IPR036063">
    <property type="entry name" value="Smr_dom_sf"/>
</dbReference>
<dbReference type="Gene3D" id="3.30.1370.110">
    <property type="match status" value="1"/>
</dbReference>
<reference evidence="3 4" key="1">
    <citation type="submission" date="2018-07" db="EMBL/GenBank/DDBJ databases">
        <title>Freshwater and sediment microbial communities from various areas in North America, analyzing microbe dynamics in response to fracking.</title>
        <authorList>
            <person name="Lamendella R."/>
        </authorList>
    </citation>
    <scope>NUCLEOTIDE SEQUENCE [LARGE SCALE GENOMIC DNA]</scope>
    <source>
        <strain evidence="3 4">160A</strain>
    </source>
</reference>
<proteinExistence type="predicted"/>